<evidence type="ECO:0000256" key="1">
    <source>
        <dbReference type="ARBA" id="ARBA00000085"/>
    </source>
</evidence>
<organism evidence="10 11">
    <name type="scientific">Flavobacterium supellecticarium</name>
    <dbReference type="NCBI Taxonomy" id="2565924"/>
    <lineage>
        <taxon>Bacteria</taxon>
        <taxon>Pseudomonadati</taxon>
        <taxon>Bacteroidota</taxon>
        <taxon>Flavobacteriia</taxon>
        <taxon>Flavobacteriales</taxon>
        <taxon>Flavobacteriaceae</taxon>
        <taxon>Flavobacterium</taxon>
    </lineage>
</organism>
<keyword evidence="5 10" id="KW-0418">Kinase</keyword>
<evidence type="ECO:0000313" key="11">
    <source>
        <dbReference type="Proteomes" id="UP000307507"/>
    </source>
</evidence>
<evidence type="ECO:0000256" key="7">
    <source>
        <dbReference type="ARBA" id="ARBA00023012"/>
    </source>
</evidence>
<keyword evidence="8" id="KW-1133">Transmembrane helix</keyword>
<evidence type="ECO:0000256" key="2">
    <source>
        <dbReference type="ARBA" id="ARBA00012438"/>
    </source>
</evidence>
<evidence type="ECO:0000256" key="3">
    <source>
        <dbReference type="ARBA" id="ARBA00022679"/>
    </source>
</evidence>
<dbReference type="PANTHER" id="PTHR42878">
    <property type="entry name" value="TWO-COMPONENT HISTIDINE KINASE"/>
    <property type="match status" value="1"/>
</dbReference>
<comment type="catalytic activity">
    <reaction evidence="1">
        <text>ATP + protein L-histidine = ADP + protein N-phospho-L-histidine.</text>
        <dbReference type="EC" id="2.7.13.3"/>
    </reaction>
</comment>
<dbReference type="GO" id="GO:0000156">
    <property type="term" value="F:phosphorelay response regulator activity"/>
    <property type="evidence" value="ECO:0007669"/>
    <property type="project" value="TreeGrafter"/>
</dbReference>
<proteinExistence type="predicted"/>
<evidence type="ECO:0000259" key="9">
    <source>
        <dbReference type="PROSITE" id="PS50109"/>
    </source>
</evidence>
<dbReference type="PROSITE" id="PS50109">
    <property type="entry name" value="HIS_KIN"/>
    <property type="match status" value="1"/>
</dbReference>
<keyword evidence="4" id="KW-0547">Nucleotide-binding</keyword>
<dbReference type="InterPro" id="IPR050351">
    <property type="entry name" value="BphY/WalK/GraS-like"/>
</dbReference>
<keyword evidence="7" id="KW-0902">Two-component regulatory system</keyword>
<dbReference type="Pfam" id="PF02518">
    <property type="entry name" value="HATPase_c"/>
    <property type="match status" value="1"/>
</dbReference>
<dbReference type="InterPro" id="IPR005467">
    <property type="entry name" value="His_kinase_dom"/>
</dbReference>
<comment type="caution">
    <text evidence="10">The sequence shown here is derived from an EMBL/GenBank/DDBJ whole genome shotgun (WGS) entry which is preliminary data.</text>
</comment>
<dbReference type="InterPro" id="IPR036097">
    <property type="entry name" value="HisK_dim/P_sf"/>
</dbReference>
<feature type="domain" description="Histidine kinase" evidence="9">
    <location>
        <begin position="132"/>
        <end position="351"/>
    </location>
</feature>
<sequence length="363" mass="41595">MKLYTWLSNIPFLRKSYVLKFLFVAFLGIHIPLIGIVIYILFHPNIISPGVLFTITLILTLVATGITLWILRKLVQPMEIASEALVRYGERGIIPSLPTRYTDEVGILLTNLQMRINENEDLLSEKKDLTSLLSHDLKNYASTPQFLARFILEEEPSDKIKNYAELILESTTHQLGFLESFVALLRQEEAFSRTATENQEYRLDEIIGLIEKVSDQKLSNKKLTFRVVKEVDKIDVVMKEEYLQRVLMNLIDNAIKFSYTGSEILLYIMEENDSVVFVVTDKGIGFENSRKDELFEKFSKLSRPGTNKEPSTGIGLYLCRKIVERSSGSIYAESEGTDMGSKFTVILKKRNHHAHTPHPVKRD</sequence>
<dbReference type="SUPFAM" id="SSF47384">
    <property type="entry name" value="Homodimeric domain of signal transducing histidine kinase"/>
    <property type="match status" value="1"/>
</dbReference>
<keyword evidence="6" id="KW-0067">ATP-binding</keyword>
<keyword evidence="3" id="KW-0808">Transferase</keyword>
<dbReference type="Gene3D" id="3.30.565.10">
    <property type="entry name" value="Histidine kinase-like ATPase, C-terminal domain"/>
    <property type="match status" value="1"/>
</dbReference>
<dbReference type="Proteomes" id="UP000307507">
    <property type="component" value="Unassembled WGS sequence"/>
</dbReference>
<keyword evidence="11" id="KW-1185">Reference proteome</keyword>
<evidence type="ECO:0000256" key="5">
    <source>
        <dbReference type="ARBA" id="ARBA00022777"/>
    </source>
</evidence>
<dbReference type="AlphaFoldDB" id="A0A4S3ZZT5"/>
<dbReference type="CDD" id="cd00075">
    <property type="entry name" value="HATPase"/>
    <property type="match status" value="1"/>
</dbReference>
<dbReference type="InterPro" id="IPR004358">
    <property type="entry name" value="Sig_transdc_His_kin-like_C"/>
</dbReference>
<dbReference type="InterPro" id="IPR003594">
    <property type="entry name" value="HATPase_dom"/>
</dbReference>
<dbReference type="GO" id="GO:0007234">
    <property type="term" value="P:osmosensory signaling via phosphorelay pathway"/>
    <property type="evidence" value="ECO:0007669"/>
    <property type="project" value="TreeGrafter"/>
</dbReference>
<dbReference type="GO" id="GO:0000155">
    <property type="term" value="F:phosphorelay sensor kinase activity"/>
    <property type="evidence" value="ECO:0007669"/>
    <property type="project" value="InterPro"/>
</dbReference>
<evidence type="ECO:0000256" key="4">
    <source>
        <dbReference type="ARBA" id="ARBA00022741"/>
    </source>
</evidence>
<name>A0A4S3ZZT5_9FLAO</name>
<dbReference type="RefSeq" id="WP_136402506.1">
    <property type="nucleotide sequence ID" value="NZ_SSNZ01000002.1"/>
</dbReference>
<dbReference type="SUPFAM" id="SSF55874">
    <property type="entry name" value="ATPase domain of HSP90 chaperone/DNA topoisomerase II/histidine kinase"/>
    <property type="match status" value="1"/>
</dbReference>
<dbReference type="EC" id="2.7.13.3" evidence="2"/>
<accession>A0A4S3ZZT5</accession>
<keyword evidence="8" id="KW-0472">Membrane</keyword>
<feature type="transmembrane region" description="Helical" evidence="8">
    <location>
        <begin position="47"/>
        <end position="71"/>
    </location>
</feature>
<dbReference type="PRINTS" id="PR00344">
    <property type="entry name" value="BCTRLSENSOR"/>
</dbReference>
<evidence type="ECO:0000256" key="8">
    <source>
        <dbReference type="SAM" id="Phobius"/>
    </source>
</evidence>
<evidence type="ECO:0000313" key="10">
    <source>
        <dbReference type="EMBL" id="THF51521.1"/>
    </source>
</evidence>
<keyword evidence="8" id="KW-0812">Transmembrane</keyword>
<dbReference type="EMBL" id="SSNZ01000002">
    <property type="protein sequence ID" value="THF51521.1"/>
    <property type="molecule type" value="Genomic_DNA"/>
</dbReference>
<feature type="transmembrane region" description="Helical" evidence="8">
    <location>
        <begin position="21"/>
        <end position="41"/>
    </location>
</feature>
<dbReference type="GO" id="GO:0030295">
    <property type="term" value="F:protein kinase activator activity"/>
    <property type="evidence" value="ECO:0007669"/>
    <property type="project" value="TreeGrafter"/>
</dbReference>
<reference evidence="10 11" key="1">
    <citation type="submission" date="2019-04" db="EMBL/GenBank/DDBJ databases">
        <title>Flavobacterium sp. nov. isolated from construction timber.</title>
        <authorList>
            <person name="Lin S.-Y."/>
            <person name="Chang C.-T."/>
            <person name="Young C.-C."/>
        </authorList>
    </citation>
    <scope>NUCLEOTIDE SEQUENCE [LARGE SCALE GENOMIC DNA]</scope>
    <source>
        <strain evidence="10 11">CC-CTC003</strain>
    </source>
</reference>
<dbReference type="InterPro" id="IPR036890">
    <property type="entry name" value="HATPase_C_sf"/>
</dbReference>
<dbReference type="OrthoDB" id="9780487at2"/>
<evidence type="ECO:0000256" key="6">
    <source>
        <dbReference type="ARBA" id="ARBA00022840"/>
    </source>
</evidence>
<dbReference type="SMART" id="SM00387">
    <property type="entry name" value="HATPase_c"/>
    <property type="match status" value="1"/>
</dbReference>
<protein>
    <recommendedName>
        <fullName evidence="2">histidine kinase</fullName>
        <ecNumber evidence="2">2.7.13.3</ecNumber>
    </recommendedName>
</protein>
<gene>
    <name evidence="10" type="ORF">E6C50_07095</name>
</gene>
<dbReference type="PANTHER" id="PTHR42878:SF7">
    <property type="entry name" value="SENSOR HISTIDINE KINASE GLRK"/>
    <property type="match status" value="1"/>
</dbReference>
<dbReference type="GO" id="GO:0005524">
    <property type="term" value="F:ATP binding"/>
    <property type="evidence" value="ECO:0007669"/>
    <property type="project" value="UniProtKB-KW"/>
</dbReference>